<dbReference type="SUPFAM" id="SSF51306">
    <property type="entry name" value="LexA/Signal peptidase"/>
    <property type="match status" value="1"/>
</dbReference>
<dbReference type="InterPro" id="IPR052064">
    <property type="entry name" value="Mito_IMP1_subunit"/>
</dbReference>
<dbReference type="Proteomes" id="UP000054558">
    <property type="component" value="Unassembled WGS sequence"/>
</dbReference>
<feature type="domain" description="Peptidase S26" evidence="8">
    <location>
        <begin position="112"/>
        <end position="151"/>
    </location>
</feature>
<dbReference type="InterPro" id="IPR000223">
    <property type="entry name" value="Pept_S26A_signal_pept_1"/>
</dbReference>
<evidence type="ECO:0000256" key="3">
    <source>
        <dbReference type="ARBA" id="ARBA00022801"/>
    </source>
</evidence>
<dbReference type="Gene3D" id="2.10.109.10">
    <property type="entry name" value="Umud Fragment, subunit A"/>
    <property type="match status" value="1"/>
</dbReference>
<dbReference type="OMA" id="LCKGPSM"/>
<dbReference type="GO" id="GO:0042720">
    <property type="term" value="C:mitochondrial inner membrane peptidase complex"/>
    <property type="evidence" value="ECO:0000318"/>
    <property type="project" value="GO_Central"/>
</dbReference>
<evidence type="ECO:0000256" key="5">
    <source>
        <dbReference type="ARBA" id="ARBA00023136"/>
    </source>
</evidence>
<dbReference type="AlphaFoldDB" id="A0A1Y1I0M7"/>
<comment type="subcellular location">
    <subcellularLocation>
        <location evidence="1">Mitochondrion inner membrane</location>
    </subcellularLocation>
</comment>
<evidence type="ECO:0000313" key="10">
    <source>
        <dbReference type="Proteomes" id="UP000054558"/>
    </source>
</evidence>
<organism evidence="9 10">
    <name type="scientific">Klebsormidium nitens</name>
    <name type="common">Green alga</name>
    <name type="synonym">Ulothrix nitens</name>
    <dbReference type="NCBI Taxonomy" id="105231"/>
    <lineage>
        <taxon>Eukaryota</taxon>
        <taxon>Viridiplantae</taxon>
        <taxon>Streptophyta</taxon>
        <taxon>Klebsormidiophyceae</taxon>
        <taxon>Klebsormidiales</taxon>
        <taxon>Klebsormidiaceae</taxon>
        <taxon>Klebsormidium</taxon>
    </lineage>
</organism>
<dbReference type="GO" id="GO:0004252">
    <property type="term" value="F:serine-type endopeptidase activity"/>
    <property type="evidence" value="ECO:0007669"/>
    <property type="project" value="InterPro"/>
</dbReference>
<evidence type="ECO:0000256" key="1">
    <source>
        <dbReference type="ARBA" id="ARBA00004273"/>
    </source>
</evidence>
<feature type="active site" evidence="7">
    <location>
        <position position="43"/>
    </location>
</feature>
<evidence type="ECO:0000256" key="6">
    <source>
        <dbReference type="ARBA" id="ARBA00038445"/>
    </source>
</evidence>
<evidence type="ECO:0000259" key="8">
    <source>
        <dbReference type="Pfam" id="PF10502"/>
    </source>
</evidence>
<evidence type="ECO:0000256" key="7">
    <source>
        <dbReference type="PIRSR" id="PIRSR600223-1"/>
    </source>
</evidence>
<keyword evidence="3" id="KW-0378">Hydrolase</keyword>
<dbReference type="OrthoDB" id="308440at2759"/>
<dbReference type="Pfam" id="PF10502">
    <property type="entry name" value="Peptidase_S26"/>
    <property type="match status" value="2"/>
</dbReference>
<evidence type="ECO:0000256" key="2">
    <source>
        <dbReference type="ARBA" id="ARBA00022792"/>
    </source>
</evidence>
<dbReference type="CDD" id="cd06530">
    <property type="entry name" value="S26_SPase_I"/>
    <property type="match status" value="1"/>
</dbReference>
<dbReference type="InterPro" id="IPR036286">
    <property type="entry name" value="LexA/Signal_pep-like_sf"/>
</dbReference>
<dbReference type="PRINTS" id="PR00727">
    <property type="entry name" value="LEADERPTASE"/>
</dbReference>
<feature type="active site" evidence="7">
    <location>
        <position position="87"/>
    </location>
</feature>
<dbReference type="InterPro" id="IPR019533">
    <property type="entry name" value="Peptidase_S26"/>
</dbReference>
<dbReference type="PANTHER" id="PTHR12383:SF16">
    <property type="entry name" value="MITOCHONDRIAL INNER MEMBRANE PROTEASE SUBUNIT 1"/>
    <property type="match status" value="1"/>
</dbReference>
<protein>
    <submittedName>
        <fullName evidence="9">Peptidase S24/S26A/S26B/S26C family protein</fullName>
    </submittedName>
</protein>
<comment type="similarity">
    <text evidence="6">Belongs to the peptidase S26 family. IMP1 subfamily.</text>
</comment>
<keyword evidence="5" id="KW-0472">Membrane</keyword>
<keyword evidence="4" id="KW-0496">Mitochondrion</keyword>
<proteinExistence type="inferred from homology"/>
<keyword evidence="2" id="KW-0999">Mitochondrion inner membrane</keyword>
<accession>A0A1Y1I0M7</accession>
<keyword evidence="10" id="KW-1185">Reference proteome</keyword>
<reference evidence="9 10" key="1">
    <citation type="journal article" date="2014" name="Nat. Commun.">
        <title>Klebsormidium flaccidum genome reveals primary factors for plant terrestrial adaptation.</title>
        <authorList>
            <person name="Hori K."/>
            <person name="Maruyama F."/>
            <person name="Fujisawa T."/>
            <person name="Togashi T."/>
            <person name="Yamamoto N."/>
            <person name="Seo M."/>
            <person name="Sato S."/>
            <person name="Yamada T."/>
            <person name="Mori H."/>
            <person name="Tajima N."/>
            <person name="Moriyama T."/>
            <person name="Ikeuchi M."/>
            <person name="Watanabe M."/>
            <person name="Wada H."/>
            <person name="Kobayashi K."/>
            <person name="Saito M."/>
            <person name="Masuda T."/>
            <person name="Sasaki-Sekimoto Y."/>
            <person name="Mashiguchi K."/>
            <person name="Awai K."/>
            <person name="Shimojima M."/>
            <person name="Masuda S."/>
            <person name="Iwai M."/>
            <person name="Nobusawa T."/>
            <person name="Narise T."/>
            <person name="Kondo S."/>
            <person name="Saito H."/>
            <person name="Sato R."/>
            <person name="Murakawa M."/>
            <person name="Ihara Y."/>
            <person name="Oshima-Yamada Y."/>
            <person name="Ohtaka K."/>
            <person name="Satoh M."/>
            <person name="Sonobe K."/>
            <person name="Ishii M."/>
            <person name="Ohtani R."/>
            <person name="Kanamori-Sato M."/>
            <person name="Honoki R."/>
            <person name="Miyazaki D."/>
            <person name="Mochizuki H."/>
            <person name="Umetsu J."/>
            <person name="Higashi K."/>
            <person name="Shibata D."/>
            <person name="Kamiya Y."/>
            <person name="Sato N."/>
            <person name="Nakamura Y."/>
            <person name="Tabata S."/>
            <person name="Ida S."/>
            <person name="Kurokawa K."/>
            <person name="Ohta H."/>
        </authorList>
    </citation>
    <scope>NUCLEOTIDE SEQUENCE [LARGE SCALE GENOMIC DNA]</scope>
    <source>
        <strain evidence="9 10">NIES-2285</strain>
    </source>
</reference>
<dbReference type="GO" id="GO:0006465">
    <property type="term" value="P:signal peptide processing"/>
    <property type="evidence" value="ECO:0007669"/>
    <property type="project" value="InterPro"/>
</dbReference>
<evidence type="ECO:0000313" key="9">
    <source>
        <dbReference type="EMBL" id="GAQ84474.1"/>
    </source>
</evidence>
<dbReference type="STRING" id="105231.A0A1Y1I0M7"/>
<evidence type="ECO:0000256" key="4">
    <source>
        <dbReference type="ARBA" id="ARBA00023128"/>
    </source>
</evidence>
<gene>
    <name evidence="9" type="ORF">KFL_001900170</name>
</gene>
<feature type="domain" description="Peptidase S26" evidence="8">
    <location>
        <begin position="21"/>
        <end position="99"/>
    </location>
</feature>
<sequence>MFQALRPLAKEMLERAGVVVQFGSFIYCFGTYVMDVTTCVGPSMLPSFNAEGNIIFVEHISPRLGRLKAGDVVTAQSPRNPNAVICKRILGLEGDRIRVPPTMPRDSIRLVTVPKGHVWLQGDNQFVSRDSREYGPVPAALVKGKVVFKIWPPSQFGHVESRIP</sequence>
<dbReference type="GO" id="GO:0006627">
    <property type="term" value="P:protein processing involved in protein targeting to mitochondrion"/>
    <property type="evidence" value="ECO:0000318"/>
    <property type="project" value="GO_Central"/>
</dbReference>
<dbReference type="PANTHER" id="PTHR12383">
    <property type="entry name" value="PROTEASE FAMILY S26 MITOCHONDRIAL INNER MEMBRANE PROTEASE-RELATED"/>
    <property type="match status" value="1"/>
</dbReference>
<name>A0A1Y1I0M7_KLENI</name>
<dbReference type="EMBL" id="DF237139">
    <property type="protein sequence ID" value="GAQ84474.1"/>
    <property type="molecule type" value="Genomic_DNA"/>
</dbReference>